<dbReference type="NCBIfam" id="NF003417">
    <property type="entry name" value="PRK04813.1"/>
    <property type="match status" value="3"/>
</dbReference>
<dbReference type="GO" id="GO:0005829">
    <property type="term" value="C:cytosol"/>
    <property type="evidence" value="ECO:0007669"/>
    <property type="project" value="TreeGrafter"/>
</dbReference>
<dbReference type="Gene3D" id="3.40.50.1820">
    <property type="entry name" value="alpha/beta hydrolase"/>
    <property type="match status" value="1"/>
</dbReference>
<dbReference type="NCBIfam" id="TIGR01720">
    <property type="entry name" value="NRPS-para261"/>
    <property type="match status" value="1"/>
</dbReference>
<evidence type="ECO:0000256" key="6">
    <source>
        <dbReference type="ARBA" id="ARBA00023194"/>
    </source>
</evidence>
<evidence type="ECO:0000313" key="9">
    <source>
        <dbReference type="EMBL" id="AAZ55900.1"/>
    </source>
</evidence>
<dbReference type="FunFam" id="1.10.1200.10:FF:000016">
    <property type="entry name" value="Non-ribosomal peptide synthase"/>
    <property type="match status" value="1"/>
</dbReference>
<dbReference type="RefSeq" id="WP_011292291.1">
    <property type="nucleotide sequence ID" value="NC_007333.1"/>
</dbReference>
<dbReference type="InterPro" id="IPR001242">
    <property type="entry name" value="Condensation_dom"/>
</dbReference>
<evidence type="ECO:0000256" key="4">
    <source>
        <dbReference type="ARBA" id="ARBA00022553"/>
    </source>
</evidence>
<dbReference type="Gene3D" id="3.30.559.30">
    <property type="entry name" value="Nonribosomal peptide synthetase, condensation domain"/>
    <property type="match status" value="4"/>
</dbReference>
<keyword evidence="5" id="KW-0677">Repeat</keyword>
<feature type="domain" description="Carrier" evidence="8">
    <location>
        <begin position="3523"/>
        <end position="3597"/>
    </location>
</feature>
<dbReference type="FunFam" id="3.40.50.980:FF:000001">
    <property type="entry name" value="Non-ribosomal peptide synthetase"/>
    <property type="match status" value="1"/>
</dbReference>
<gene>
    <name evidence="9" type="ordered locus">Tfu_1867</name>
</gene>
<organism evidence="9">
    <name type="scientific">Thermobifida fusca (strain YX)</name>
    <dbReference type="NCBI Taxonomy" id="269800"/>
    <lineage>
        <taxon>Bacteria</taxon>
        <taxon>Bacillati</taxon>
        <taxon>Actinomycetota</taxon>
        <taxon>Actinomycetes</taxon>
        <taxon>Streptosporangiales</taxon>
        <taxon>Nocardiopsidaceae</taxon>
        <taxon>Thermobifida</taxon>
    </lineage>
</organism>
<dbReference type="EMBL" id="CP000088">
    <property type="protein sequence ID" value="AAZ55900.1"/>
    <property type="molecule type" value="Genomic_DNA"/>
</dbReference>
<dbReference type="SMR" id="Q47NR9"/>
<evidence type="ECO:0007829" key="12">
    <source>
        <dbReference type="PDB" id="7KW2"/>
    </source>
</evidence>
<dbReference type="FunFam" id="3.40.50.12780:FF:000012">
    <property type="entry name" value="Non-ribosomal peptide synthetase"/>
    <property type="match status" value="2"/>
</dbReference>
<dbReference type="PROSITE" id="PS00012">
    <property type="entry name" value="PHOSPHOPANTETHEINE"/>
    <property type="match status" value="3"/>
</dbReference>
<dbReference type="InterPro" id="IPR020845">
    <property type="entry name" value="AMP-binding_CS"/>
</dbReference>
<name>Q47NR9_THEFY</name>
<sequence length="3629" mass="389996">MSDTSTTRLPLTDAQAGVWYAQQIVPDSPVFNVGQYTDIPADLDVDRFIRAVESVVRDSETLRSRPVARGDTAVQEIRADGAGVVEVHDLTAEADPRHAAAAWMRRDMAHPVRFDTDEPLVRYALLRVGERRWYWYQRYHHILVDAYAVTLLARRVADVYTALGRGQEPPPSRFGSLADIVADETAYAASEQCAADRAYWTGLLGDGYPTALLSSRPQAPYAGVLRARADVAADVLTGLTELGERTGATWADTVIASSAAYLSRMTGHRDVVLGIPVMGRLGRAALRTPAMVVNVLPLRVHVRPGDTVEQVVAATAAALRDLRAHQRYRAEWLRRDLALVGTDRPLFGPEINIKLFDYDLSFDGVSATTVTLSEGPVDDLALSVYRAPHGGLTLEANANDRRYDPADVQARLAEIVRLLDAAAAAPAHTPVARLDYTGATAAGPAAPPVDEHPPLIPSLLDQLAADDPDAVAVVADGRSVTRAEFLDRVDRLARLLRAHGVGPERIVALALPRTLDVLVALFAVLRAGGAYVYLDPAHPVERLAAIVADTRPVVAVTAPDFGAPLPDFGDAHRIDLADPQVRTRLAETPTTSEPLPLPHPDNAAYLIYTSGTTGKPKGVVVPHRALANLVAAHRHVLFDGTAAQRLRVGHTGSFGFDASWDQLLGLLYGHELHLLGDDYIYDYARLGAYISAHRIDYLDFTPTYLRGLLDSGQVWHLPHLLSFGGEACPEDLWRRLRSLPATRAVNCYGPTENTVDALVASVADSDTPTVGRPVPGVAVRILDDALQPVPVGVAGELYLAGVQVARGYLGRPDQTADRFVADPYGPPGSRMYRTGDRVRQRADGQLEYLGRVDTQLQVRGFRVEVEEIEAVAETHPAVARCAVAAHTAASGSVRLSAHVVLHQGVTLTPDQLRAHLAEHLPDAMVPAAVVFTSDLPVTPNGKLDRAALPDPGVESAGSHDAPATPRQQTLADIFAYVLGVPTVGVHDDFFRLGGDSITAIQLVNRARAAGLALRVRDVFDRPTVARLAAAATPLTGHSAAEPDDDPVGDLQPTPLMADLLDQGVPPARFAQSQVLCTPPGLSEEVLAAALGDLVRHHDALRLHATGTALQVAPPDTVPSGLLRRVDAAEWTDTDLAAAVARENARAADRIDLAQGRTLAAVWFDRGAHRTGRLLLRIHHFVVDGVSWRILGPDLRAAVTARAQGHPPALAPAGTSLRRWTRLLAAEARRAARVAELDYWQRTVDPATHQPLGMRPLNAGDTVATRRSMEWTVDPDLSAAVLTDTGPALGMGVDELLLTALAVAAARLRARHGHADSGVLVDVEGHGRYELAEPADTTRTVGWFTSAHPVRLALTRDQAADVGAALARVKETLRAVPGDGLGYGLLRRLNPETAPALAHAARSDILFNYLGRFGASHDEPWQTAPEVADLLLDEDPDQPLTCGLEVGIAARDTARGPQLAVTWRWAEGVHDTADVAFLAEEFTAALRSLTTYAATPGVCTLTPSDVPLVAVDQERITRIARDWAEHADVANPRIVDLWPPTPLQAGLVFHSLYSGGRDAYTTQSCTDITGLLDADRLRDAAAALLDRHPSLRVGFWSDGTDTVQFVPAEVALRWRIVDLSGQDAAAQEACCAQLRAEERDTPFDLARPPLIRFVLIRLAPDHHRLVVTDHHTLLDGWSTPLFLRELFTLYANPTSPPPTATFRDYLVWLADRDLAAADRAWRAELADLPGPSLLAPDADPYGGDGAQQELFAELSEEETARLTETARSLGVTVGVLVQTAWGLLLAGLTGRDDVVFGVTVSGRPAELDGVDDILGLFINTIAVRLRAHPARSIADLLIDLQRRQAALAEHHHVGLTRLQELTGTAPLFDTLLVFENFPYRDAVADEEYAGVRLRDVDVTDTTHYPVSVNVFPGPRLQLRLCHRPDAVDSAQAHALLDRFRDLLTRIATDPGARVGTVGVAAEAEQSRMLGEWNATGRPVTAVRPDRAVAEWARRVPGAVAVRCGGAVWSYARLDAEVERLAGLLVAGGVRPGQVVAVLLPRVPELVAALLAVQRVGAVYVPLDPDFPAERLAFMLTDSGAVTVVTTRGLEAAVPAGVGRILLDDTAPAAPDTPAPAWDGPDGAAYILYTSGSTGRPKGVVVSHRNLANFLTDMAERVPMGPQDSWLAVTTVSFDISALELYLPLLAGATITLVDAATVRDPRELAAVMRASQPTIMQATPTLWQMLADEDPDVLNGLRIFVGGEALPVPLADVLASRAAVVHNVYGPTETTIWSTADRVRSGAPVTIGVPMANTRVYVLDAGLRLVPPGVAGELYIAGEGVAWGYHGRFDLTAQRFVADPYGPPGSRMYRTGDVVRWRSDGRLDFLGRADFQVKIRGFRVELGEIETALARIDGISQAVVVARNDSGNHQRLVAYLVPAGAAAPGTAEIREKLAAVLPAYMVPSAFVVVDEFPLTANGKIDRKALPDPAPAAGDGPAGRDPVTAYEEIVCQVFAAVLDRSDVTADADFFALGGHSLLSLRVVARLRALLGVDVGVRDLFEAPTPAALAARLTTQTGRRPAVTRRGPDAPPVLSHFQRRLWLIEQVYQTRGAYNVPLAVHVSDRLDLDVLRAAVRDLVARHEVLRTLVRSSDDGPDPVLLAPEDAAVDVAEVQAAGPVADLLAELTAQPFDLATQIPLRVRMITGEQVDGCVLLLVCHHIAADEWSFAPLLRDLDTAYRARAAGRAPDWEPLPAQYSDYAATLHDWLGEATDPASPLRRQLDYWQHALQDLPDELDLPTDRPRPATASHRGGLARAELPPELVEAVRRLAAQHGVTVFMVVQAAVAVLLHRLGAGDDIPLGSPVADRADEAVHDTVGFFLNTLVLRVNLSGNPTFADLLDRVRAVDLEAFARADAPFDAVVDTVKPPRAVSRHPLFQTMVSYQRRPSDVDRLFGAATRLVEVPLDTAKFDLEFAFIEDGHGGAHIALNYAADLFDHDSAEQLVARLRTVLEHACADPCRPVAGVEVVSGAERRRLVSEWNATGRPVTAVRPDRAVAEWARRVPGAVAVRCGGAVWSYARLDAEVERLAGLLVAGGVRPGQVVAVLLPRVPELVAALLAVQRVGAVYVPLDPDFPAERLAFMLTDSGAVTVVTTATLEPTLPQDTARICVDDPDLRPEPGTAVPSATVDGAAYILYTSGSTGRPKGVVVSHRNLANFLTDMAERVPMGPEDSWLAVTTVSFDISALELYLPLLAGATVVLAAPDTVRDPAALADLIAAERPTVMQATPTLWQMLADTAPHALHGLRVLVGGEALPATLAETLAERAVEVTNVYGPTETTIWSTADRVRSGAPVTIGVPMANTRVYVLDAGLRLVPPGVAGELYIAGEGVAWGYHGRFDLTAQRFVADPYGPPGSRMYRTGDVVRWRSDGRLDFLGRADFQVKIRGFRVELGEIETALARIDGISQAVVVARNDSGNHQRLVGYVVAERLVTPRELRTALAETLPAYMVPSAFVVVDEFPLTANGKIDRKALPDPTPTADNAAPVREPATEAEAALCAVYAEVLGLDKVGADADFFALGGDSVLTLRLVHRARSAGWEISARHVFRHPVVADLAAVAQPVTEEGPAAPAPEEPLVSLDANQLAQLESLWRKRR</sequence>
<dbReference type="PDB" id="8G3I">
    <property type="method" value="X-ray"/>
    <property type="resolution" value="3.02 A"/>
    <property type="chains" value="A/B=2481-3008"/>
</dbReference>
<evidence type="ECO:0000256" key="5">
    <source>
        <dbReference type="ARBA" id="ARBA00022737"/>
    </source>
</evidence>
<dbReference type="GO" id="GO:0072330">
    <property type="term" value="P:monocarboxylic acid biosynthetic process"/>
    <property type="evidence" value="ECO:0007669"/>
    <property type="project" value="UniProtKB-ARBA"/>
</dbReference>
<dbReference type="InterPro" id="IPR010060">
    <property type="entry name" value="NRPS_synth"/>
</dbReference>
<dbReference type="PDB" id="8FX6">
    <property type="method" value="X-ray"/>
    <property type="resolution" value="2.20 A"/>
    <property type="chains" value="A/B=2481-3000"/>
</dbReference>
<feature type="domain" description="Carrier" evidence="8">
    <location>
        <begin position="2479"/>
        <end position="2554"/>
    </location>
</feature>
<dbReference type="CDD" id="cd19540">
    <property type="entry name" value="LCL_NRPS-like"/>
    <property type="match status" value="1"/>
</dbReference>
<dbReference type="SUPFAM" id="SSF56801">
    <property type="entry name" value="Acetyl-CoA synthetase-like"/>
    <property type="match status" value="3"/>
</dbReference>
<dbReference type="Pfam" id="PF00668">
    <property type="entry name" value="Condensation"/>
    <property type="match status" value="4"/>
</dbReference>
<dbReference type="NCBIfam" id="TIGR01733">
    <property type="entry name" value="AA-adenyl-dom"/>
    <property type="match status" value="3"/>
</dbReference>
<dbReference type="InterPro" id="IPR009081">
    <property type="entry name" value="PP-bd_ACP"/>
</dbReference>
<keyword evidence="3" id="KW-0596">Phosphopantetheine</keyword>
<dbReference type="PDB" id="8FX7">
    <property type="method" value="X-ray"/>
    <property type="resolution" value="2.20 A"/>
    <property type="chains" value="A/B=2481-3000"/>
</dbReference>
<dbReference type="OrthoDB" id="3802848at2"/>
<keyword evidence="10 11" id="KW-0002">3D-structure</keyword>
<dbReference type="PDB" id="7KVW">
    <property type="method" value="X-ray"/>
    <property type="resolution" value="2.18 A"/>
    <property type="chains" value="A/B=2481-3008"/>
</dbReference>
<dbReference type="Gene3D" id="3.40.50.980">
    <property type="match status" value="6"/>
</dbReference>
<dbReference type="PDB" id="7KW2">
    <property type="method" value="X-ray"/>
    <property type="resolution" value="2.00 A"/>
    <property type="chains" value="A/B=2481-3008"/>
</dbReference>
<dbReference type="HOGENOM" id="CLU_224206_0_0_11"/>
<dbReference type="GO" id="GO:0003824">
    <property type="term" value="F:catalytic activity"/>
    <property type="evidence" value="ECO:0007669"/>
    <property type="project" value="InterPro"/>
</dbReference>
<dbReference type="PROSITE" id="PS00455">
    <property type="entry name" value="AMP_BINDING"/>
    <property type="match status" value="3"/>
</dbReference>
<feature type="region of interest" description="Disordered" evidence="7">
    <location>
        <begin position="941"/>
        <end position="964"/>
    </location>
</feature>
<dbReference type="Gene3D" id="2.30.38.10">
    <property type="entry name" value="Luciferase, Domain 3"/>
    <property type="match status" value="3"/>
</dbReference>
<dbReference type="InterPro" id="IPR023213">
    <property type="entry name" value="CAT-like_dom_sf"/>
</dbReference>
<dbReference type="FunFam" id="2.30.38.10:FF:000001">
    <property type="entry name" value="Non-ribosomal peptide synthetase PvdI"/>
    <property type="match status" value="3"/>
</dbReference>
<dbReference type="PDB" id="7KW3">
    <property type="method" value="X-ray"/>
    <property type="resolution" value="2.30 A"/>
    <property type="chains" value="A=3521-3598"/>
</dbReference>
<dbReference type="Gene3D" id="1.10.1200.10">
    <property type="entry name" value="ACP-like"/>
    <property type="match status" value="2"/>
</dbReference>
<dbReference type="InterPro" id="IPR045851">
    <property type="entry name" value="AMP-bd_C_sf"/>
</dbReference>
<feature type="domain" description="Carrier" evidence="8">
    <location>
        <begin position="961"/>
        <end position="1035"/>
    </location>
</feature>
<dbReference type="InterPro" id="IPR036736">
    <property type="entry name" value="ACP-like_sf"/>
</dbReference>
<dbReference type="Pfam" id="PF13193">
    <property type="entry name" value="AMP-binding_C"/>
    <property type="match status" value="3"/>
</dbReference>
<dbReference type="CDD" id="cd05930">
    <property type="entry name" value="A_NRPS"/>
    <property type="match status" value="1"/>
</dbReference>
<dbReference type="GO" id="GO:0043041">
    <property type="term" value="P:amino acid activation for nonribosomal peptide biosynthetic process"/>
    <property type="evidence" value="ECO:0007669"/>
    <property type="project" value="TreeGrafter"/>
</dbReference>
<comment type="cofactor">
    <cofactor evidence="1">
        <name>pantetheine 4'-phosphate</name>
        <dbReference type="ChEBI" id="CHEBI:47942"/>
    </cofactor>
</comment>
<dbReference type="KEGG" id="tfu:Tfu_1867"/>
<dbReference type="InterPro" id="IPR006162">
    <property type="entry name" value="Ppantetheine_attach_site"/>
</dbReference>
<keyword evidence="6" id="KW-0045">Antibiotic biosynthesis</keyword>
<dbReference type="SUPFAM" id="SSF52777">
    <property type="entry name" value="CoA-dependent acyltransferases"/>
    <property type="match status" value="8"/>
</dbReference>
<dbReference type="PDB" id="7KW0">
    <property type="method" value="X-ray"/>
    <property type="resolution" value="1.90 A"/>
    <property type="chains" value="A/B=2481-3008"/>
</dbReference>
<evidence type="ECO:0000256" key="2">
    <source>
        <dbReference type="ARBA" id="ARBA00006432"/>
    </source>
</evidence>
<dbReference type="InterPro" id="IPR000873">
    <property type="entry name" value="AMP-dep_synth/lig_dom"/>
</dbReference>
<feature type="region of interest" description="Disordered" evidence="7">
    <location>
        <begin position="2772"/>
        <end position="2792"/>
    </location>
</feature>
<reference evidence="15 16" key="4">
    <citation type="journal article" date="2023" name="Front Catal">
        <title>Exploring the selectivity and engineering potential of an NRPS condensation domain involved in the biosynthesis of the thermophilic siderophore fuscachelin.</title>
        <authorList>
            <person name="Ho Y.T.C."/>
            <person name="Izore T."/>
            <person name="Kaczmarski J.A."/>
            <person name="Marschall E."/>
            <person name="Ratnayake M."/>
            <person name="Tailhades J."/>
            <person name="Steer D.L."/>
            <person name="Schittenhelm R.B."/>
            <person name="Tosin M."/>
            <person name="Jackson C.J."/>
            <person name="Cryle M.J."/>
        </authorList>
    </citation>
    <scope>X-RAY CRYSTALLOGRAPHY (2.10 ANGSTROMS) OF 2481-3008</scope>
</reference>
<dbReference type="SMART" id="SM00823">
    <property type="entry name" value="PKS_PP"/>
    <property type="match status" value="3"/>
</dbReference>
<dbReference type="CDD" id="cd19543">
    <property type="entry name" value="DCL_NRPS"/>
    <property type="match status" value="1"/>
</dbReference>
<dbReference type="PANTHER" id="PTHR45527:SF1">
    <property type="entry name" value="FATTY ACID SYNTHASE"/>
    <property type="match status" value="1"/>
</dbReference>
<evidence type="ECO:0007829" key="14">
    <source>
        <dbReference type="PDB" id="8FX7"/>
    </source>
</evidence>
<dbReference type="GO" id="GO:0044550">
    <property type="term" value="P:secondary metabolite biosynthetic process"/>
    <property type="evidence" value="ECO:0007669"/>
    <property type="project" value="UniProtKB-ARBA"/>
</dbReference>
<dbReference type="InterPro" id="IPR020806">
    <property type="entry name" value="PKS_PP-bd"/>
</dbReference>
<dbReference type="CDD" id="cd12116">
    <property type="entry name" value="A_NRPS_Ta1_like"/>
    <property type="match status" value="2"/>
</dbReference>
<dbReference type="GO" id="GO:0031177">
    <property type="term" value="F:phosphopantetheine binding"/>
    <property type="evidence" value="ECO:0007669"/>
    <property type="project" value="InterPro"/>
</dbReference>
<dbReference type="InterPro" id="IPR025110">
    <property type="entry name" value="AMP-bd_C"/>
</dbReference>
<dbReference type="InterPro" id="IPR029058">
    <property type="entry name" value="AB_hydrolase_fold"/>
</dbReference>
<reference evidence="9" key="1">
    <citation type="submission" date="2005-07" db="EMBL/GenBank/DDBJ databases">
        <title>Complete sequence of Thermobifida fusca YX.</title>
        <authorList>
            <consortium name="US DOE Joint Genome Institute"/>
            <person name="Copeland A."/>
            <person name="Lucas S."/>
            <person name="Lapidus A."/>
            <person name="Barry K."/>
            <person name="Detter J.C."/>
            <person name="Glavina T."/>
            <person name="Hammon N."/>
            <person name="Israni S."/>
            <person name="Pitluck S."/>
            <person name="Di Bartolo G."/>
            <person name="Chain P."/>
            <person name="Schmutz J."/>
            <person name="Larimer F."/>
            <person name="Land M."/>
            <person name="Lykidis A."/>
            <person name="Richardson P."/>
        </authorList>
    </citation>
    <scope>NUCLEOTIDE SEQUENCE</scope>
    <source>
        <strain evidence="9">YX</strain>
    </source>
</reference>
<dbReference type="FunFam" id="1.10.1200.10:FF:000005">
    <property type="entry name" value="Nonribosomal peptide synthetase 1"/>
    <property type="match status" value="2"/>
</dbReference>
<evidence type="ECO:0007829" key="10">
    <source>
        <dbReference type="PDB" id="7KVW"/>
    </source>
</evidence>
<dbReference type="Gene3D" id="3.30.559.10">
    <property type="entry name" value="Chloramphenicol acetyltransferase-like domain"/>
    <property type="match status" value="4"/>
</dbReference>
<dbReference type="Pfam" id="PF00501">
    <property type="entry name" value="AMP-binding"/>
    <property type="match status" value="3"/>
</dbReference>
<evidence type="ECO:0007829" key="16">
    <source>
        <dbReference type="PDB" id="8G3J"/>
    </source>
</evidence>
<dbReference type="InterPro" id="IPR010071">
    <property type="entry name" value="AA_adenyl_dom"/>
</dbReference>
<accession>Q47NR9</accession>
<dbReference type="PANTHER" id="PTHR45527">
    <property type="entry name" value="NONRIBOSOMAL PEPTIDE SYNTHETASE"/>
    <property type="match status" value="1"/>
</dbReference>
<dbReference type="PROSITE" id="PS50075">
    <property type="entry name" value="CARRIER"/>
    <property type="match status" value="3"/>
</dbReference>
<dbReference type="FunFam" id="3.30.300.30:FF:000010">
    <property type="entry name" value="Enterobactin synthetase component F"/>
    <property type="match status" value="2"/>
</dbReference>
<evidence type="ECO:0000256" key="1">
    <source>
        <dbReference type="ARBA" id="ARBA00001957"/>
    </source>
</evidence>
<evidence type="ECO:0000256" key="7">
    <source>
        <dbReference type="SAM" id="MobiDB-lite"/>
    </source>
</evidence>
<proteinExistence type="evidence at protein level"/>
<dbReference type="GO" id="GO:0008610">
    <property type="term" value="P:lipid biosynthetic process"/>
    <property type="evidence" value="ECO:0007669"/>
    <property type="project" value="UniProtKB-ARBA"/>
</dbReference>
<dbReference type="GO" id="GO:0017000">
    <property type="term" value="P:antibiotic biosynthetic process"/>
    <property type="evidence" value="ECO:0007669"/>
    <property type="project" value="UniProtKB-KW"/>
</dbReference>
<reference evidence="13 14" key="3">
    <citation type="journal article" date="2023" name="Chem. Commun. (Camb.)">
        <title>Not always an innocent bystander: the impact of stabilised phosphopantetheine moieties when studying nonribosomal peptide biosynthesis.</title>
        <authorList>
            <person name="Ho Y.T.C."/>
            <person name="Kaczmarski J.A."/>
            <person name="Tailhades J."/>
            <person name="Izore T."/>
            <person name="Steer D.L."/>
            <person name="Schittenhelm R.B."/>
            <person name="Tosin M."/>
            <person name="Jackson C.J."/>
            <person name="Cryle M.J."/>
        </authorList>
    </citation>
    <scope>X-RAY CRYSTALLOGRAPHY (2.20 ANGSTROMS) OF 2481-3000</scope>
</reference>
<evidence type="ECO:0000259" key="8">
    <source>
        <dbReference type="PROSITE" id="PS50075"/>
    </source>
</evidence>
<evidence type="ECO:0007829" key="11">
    <source>
        <dbReference type="PDB" id="7KW0"/>
    </source>
</evidence>
<comment type="similarity">
    <text evidence="2">Belongs to the ATP-dependent AMP-binding enzyme family.</text>
</comment>
<evidence type="ECO:0000256" key="3">
    <source>
        <dbReference type="ARBA" id="ARBA00022450"/>
    </source>
</evidence>
<reference evidence="10 11" key="2">
    <citation type="journal article" date="2021" name="Nat. Commun.">
        <title>Structures of a non-ribosomal peptide synthetase condensation domain suggest the basis of substrate selectivity.</title>
        <authorList>
            <person name="Izore T."/>
            <person name="Candace Ho Y.T."/>
            <person name="Kaczmarski J.A."/>
            <person name="Gavriilidou A."/>
            <person name="Chow K.H."/>
            <person name="Steer D.L."/>
            <person name="Goode R.J.A."/>
            <person name="Schittenhelm R.B."/>
            <person name="Tailhades J."/>
            <person name="Tosin M."/>
            <person name="Challis G.L."/>
            <person name="Krenske E.H."/>
            <person name="Ziemert N."/>
            <person name="Jackson C.J."/>
            <person name="Cryle M.J."/>
        </authorList>
    </citation>
    <scope>X-RAY CRYSTALLOGRAPHY (1.90 ANGSTROMS) OF 2481-3008 IN COMPLEX WITH (R)-4'-PHOSPHOPANTETHEINE</scope>
</reference>
<dbReference type="Pfam" id="PF00550">
    <property type="entry name" value="PP-binding"/>
    <property type="match status" value="3"/>
</dbReference>
<evidence type="ECO:0007829" key="15">
    <source>
        <dbReference type="PDB" id="8G3I"/>
    </source>
</evidence>
<dbReference type="SUPFAM" id="SSF47336">
    <property type="entry name" value="ACP-like"/>
    <property type="match status" value="3"/>
</dbReference>
<evidence type="ECO:0007829" key="13">
    <source>
        <dbReference type="PDB" id="8FX6"/>
    </source>
</evidence>
<dbReference type="PDB" id="8G3J">
    <property type="method" value="X-ray"/>
    <property type="resolution" value="2.10 A"/>
    <property type="chains" value="A/B=2481-3008"/>
</dbReference>
<dbReference type="eggNOG" id="COG1020">
    <property type="taxonomic scope" value="Bacteria"/>
</dbReference>
<dbReference type="Gene3D" id="3.30.300.30">
    <property type="match status" value="3"/>
</dbReference>
<dbReference type="STRING" id="269800.Tfu_1867"/>
<feature type="binding site" evidence="10 12">
    <location>
        <position position="2514"/>
    </location>
    <ligand>
        <name>(R)-4'-phosphopantetheine</name>
        <dbReference type="ChEBI" id="CHEBI:61723"/>
        <note>covalent</note>
    </ligand>
</feature>
<keyword evidence="4" id="KW-0597">Phosphoprotein</keyword>
<protein>
    <submittedName>
        <fullName evidence="9">Non-ribosomal peptide synthase:Amino acid adenylation</fullName>
    </submittedName>
</protein>